<dbReference type="AlphaFoldDB" id="A0A4P6M3K0"/>
<feature type="chain" id="PRO_5020664755" description="ABC transporter permease" evidence="2">
    <location>
        <begin position="25"/>
        <end position="394"/>
    </location>
</feature>
<evidence type="ECO:0000256" key="2">
    <source>
        <dbReference type="SAM" id="SignalP"/>
    </source>
</evidence>
<feature type="transmembrane region" description="Helical" evidence="1">
    <location>
        <begin position="336"/>
        <end position="355"/>
    </location>
</feature>
<name>A0A4P6M3K0_9FIRM</name>
<evidence type="ECO:0008006" key="5">
    <source>
        <dbReference type="Google" id="ProtNLM"/>
    </source>
</evidence>
<feature type="transmembrane region" description="Helical" evidence="1">
    <location>
        <begin position="304"/>
        <end position="324"/>
    </location>
</feature>
<dbReference type="Proteomes" id="UP000289794">
    <property type="component" value="Chromosome"/>
</dbReference>
<evidence type="ECO:0000256" key="1">
    <source>
        <dbReference type="SAM" id="Phobius"/>
    </source>
</evidence>
<dbReference type="KEGG" id="bpro:PMF13cell1_03866"/>
<dbReference type="RefSeq" id="WP_130181760.1">
    <property type="nucleotide sequence ID" value="NZ_CP035945.1"/>
</dbReference>
<sequence length="394" mass="44062">MRRAAGHVMQLLFGVICFICLAQALSCGETHTDKNTCVIQSGDQMDGYQALSLIRDSRDTDLHFTLWGESENILVAAPSLNRKTNASLITTAGSSGLVLPGTRTLENTDTGGCLIDEKLSVDLFGSSEICGETLLIEGRKYKILGILYGHRGIALIPAEKDTGTVIDRVSLKIPEKENQQETIRRFSGSTGIQGNLIPLYLYKAFSDALIRITASFFLLFLLIGIFRKIKVRSRKYTVIFFLAAGLLSAAACIWVLDINIRVTGDMLPSKWSDFDFWSESARQKAGEAALLFKIEKSKMEYDQFTSSLTSVFFSLCSVLPGFLFLRSLRIKKLSSLLVMTVFFLLLSFSFCILHGPDSSLLVQERILWLFFPFCLLLKYLDTQLDDVPLWQKHP</sequence>
<keyword evidence="2" id="KW-0732">Signal</keyword>
<evidence type="ECO:0000313" key="3">
    <source>
        <dbReference type="EMBL" id="QBE98300.1"/>
    </source>
</evidence>
<keyword evidence="1" id="KW-1133">Transmembrane helix</keyword>
<keyword evidence="1" id="KW-0472">Membrane</keyword>
<protein>
    <recommendedName>
        <fullName evidence="5">ABC transporter permease</fullName>
    </recommendedName>
</protein>
<keyword evidence="1" id="KW-0812">Transmembrane</keyword>
<proteinExistence type="predicted"/>
<feature type="transmembrane region" description="Helical" evidence="1">
    <location>
        <begin position="208"/>
        <end position="226"/>
    </location>
</feature>
<organism evidence="3 4">
    <name type="scientific">Blautia producta</name>
    <dbReference type="NCBI Taxonomy" id="33035"/>
    <lineage>
        <taxon>Bacteria</taxon>
        <taxon>Bacillati</taxon>
        <taxon>Bacillota</taxon>
        <taxon>Clostridia</taxon>
        <taxon>Lachnospirales</taxon>
        <taxon>Lachnospiraceae</taxon>
        <taxon>Blautia</taxon>
    </lineage>
</organism>
<dbReference type="EMBL" id="CP035945">
    <property type="protein sequence ID" value="QBE98300.1"/>
    <property type="molecule type" value="Genomic_DNA"/>
</dbReference>
<reference evidence="3 4" key="1">
    <citation type="submission" date="2019-01" db="EMBL/GenBank/DDBJ databases">
        <title>PMF-metabolizing Aryl O-demethylase.</title>
        <authorList>
            <person name="Kim M."/>
        </authorList>
    </citation>
    <scope>NUCLEOTIDE SEQUENCE [LARGE SCALE GENOMIC DNA]</scope>
    <source>
        <strain evidence="3 4">PMF1</strain>
    </source>
</reference>
<feature type="signal peptide" evidence="2">
    <location>
        <begin position="1"/>
        <end position="24"/>
    </location>
</feature>
<accession>A0A4P6M3K0</accession>
<feature type="transmembrane region" description="Helical" evidence="1">
    <location>
        <begin position="238"/>
        <end position="256"/>
    </location>
</feature>
<evidence type="ECO:0000313" key="4">
    <source>
        <dbReference type="Proteomes" id="UP000289794"/>
    </source>
</evidence>
<gene>
    <name evidence="3" type="ORF">PMF13cell1_03866</name>
</gene>